<reference evidence="7" key="1">
    <citation type="submission" date="2020-05" db="UniProtKB">
        <authorList>
            <consortium name="EnsemblMetazoa"/>
        </authorList>
    </citation>
    <scope>IDENTIFICATION</scope>
    <source>
        <strain evidence="7">BB02</strain>
    </source>
</reference>
<evidence type="ECO:0000313" key="7">
    <source>
        <dbReference type="EnsemblMetazoa" id="BGLB039227-PA"/>
    </source>
</evidence>
<dbReference type="Proteomes" id="UP000076420">
    <property type="component" value="Unassembled WGS sequence"/>
</dbReference>
<keyword evidence="9" id="KW-1185">Reference proteome</keyword>
<dbReference type="SMART" id="SM00042">
    <property type="entry name" value="CUB"/>
    <property type="match status" value="2"/>
</dbReference>
<name>A0A2C9M6T6_BIOGL</name>
<feature type="region of interest" description="Disordered" evidence="4">
    <location>
        <begin position="41"/>
        <end position="83"/>
    </location>
</feature>
<reference evidence="10" key="2">
    <citation type="submission" date="2025-04" db="UniProtKB">
        <authorList>
            <consortium name="RefSeq"/>
        </authorList>
    </citation>
    <scope>IDENTIFICATION</scope>
</reference>
<dbReference type="InterPro" id="IPR035914">
    <property type="entry name" value="Sperma_CUB_dom_sf"/>
</dbReference>
<dbReference type="Gene3D" id="2.60.120.290">
    <property type="entry name" value="Spermadhesin, CUB domain"/>
    <property type="match status" value="2"/>
</dbReference>
<dbReference type="FunFam" id="2.60.120.290:FF:000013">
    <property type="entry name" value="Membrane frizzled-related protein"/>
    <property type="match status" value="2"/>
</dbReference>
<evidence type="ECO:0000313" key="10">
    <source>
        <dbReference type="RefSeq" id="XP_055860248.1"/>
    </source>
</evidence>
<evidence type="ECO:0000256" key="4">
    <source>
        <dbReference type="SAM" id="MobiDB-lite"/>
    </source>
</evidence>
<dbReference type="OrthoDB" id="6083567at2759"/>
<feature type="domain" description="CUB" evidence="6">
    <location>
        <begin position="104"/>
        <end position="212"/>
    </location>
</feature>
<dbReference type="EnsemblMetazoa" id="BGLB039227-RA">
    <property type="protein sequence ID" value="BGLB039227-PA"/>
    <property type="gene ID" value="BGLB039227"/>
</dbReference>
<proteinExistence type="predicted"/>
<keyword evidence="5" id="KW-0732">Signal</keyword>
<dbReference type="VEuPathDB" id="VectorBase:BGLB039227"/>
<dbReference type="OMA" id="VACHCIS"/>
<dbReference type="Proteomes" id="UP001165740">
    <property type="component" value="Chromosome 11"/>
</dbReference>
<accession>A0A2C9M6T6</accession>
<dbReference type="CDD" id="cd00041">
    <property type="entry name" value="CUB"/>
    <property type="match status" value="2"/>
</dbReference>
<dbReference type="Pfam" id="PF00431">
    <property type="entry name" value="CUB"/>
    <property type="match status" value="2"/>
</dbReference>
<keyword evidence="1" id="KW-0677">Repeat</keyword>
<dbReference type="AlphaFoldDB" id="A0A2C9M6T6"/>
<protein>
    <submittedName>
        <fullName evidence="10">Deleted in malignant brain tumors 1 protein-like</fullName>
    </submittedName>
</protein>
<evidence type="ECO:0000313" key="8">
    <source>
        <dbReference type="Proteomes" id="UP000076420"/>
    </source>
</evidence>
<evidence type="ECO:0000256" key="3">
    <source>
        <dbReference type="PROSITE-ProRule" id="PRU00059"/>
    </source>
</evidence>
<evidence type="ECO:0000256" key="2">
    <source>
        <dbReference type="ARBA" id="ARBA00023157"/>
    </source>
</evidence>
<feature type="domain" description="CUB" evidence="6">
    <location>
        <begin position="234"/>
        <end position="342"/>
    </location>
</feature>
<dbReference type="PANTHER" id="PTHR24251:SF30">
    <property type="entry name" value="MEMBRANE FRIZZLED-RELATED PROTEIN"/>
    <property type="match status" value="1"/>
</dbReference>
<feature type="chain" id="PRO_5044573312" evidence="5">
    <location>
        <begin position="24"/>
        <end position="344"/>
    </location>
</feature>
<dbReference type="SUPFAM" id="SSF49854">
    <property type="entry name" value="Spermadhesin, CUB domain"/>
    <property type="match status" value="2"/>
</dbReference>
<keyword evidence="2" id="KW-1015">Disulfide bond</keyword>
<sequence length="344" mass="37978">MKALVSGRLSVILLLLLVPLVSGNQAQEEFDGPYLYGEGIGVSSQGGPHREDPQYTQSQAEYATTTEDTESHTDSPIGSSPGHYPDYSSYTDSIWHPSPALQYCSSVKTEPTGNIVSPNYPYGYDNNQHVTWLIRTDPGTKITLTLLEVSLECGFDYLNIYDEWNTEKPLIGRFCSLPEVPTITSTSSEVFITFTSDSSVTENGFYLEYTTIKDYPTNEPVDYDPFYLVQSIRYHHSLTEPMGNITSPNYPGNYDSNLVVTWLIVTDPRTKIQLTFLDVSTECGYDNVQIMDGPSSSDPVIGTLCTLPGVHSLTSTSNALFINFTSDSSVSGRGFLLTYTEIAA</sequence>
<organism evidence="7 8">
    <name type="scientific">Biomphalaria glabrata</name>
    <name type="common">Bloodfluke planorb</name>
    <name type="synonym">Freshwater snail</name>
    <dbReference type="NCBI Taxonomy" id="6526"/>
    <lineage>
        <taxon>Eukaryota</taxon>
        <taxon>Metazoa</taxon>
        <taxon>Spiralia</taxon>
        <taxon>Lophotrochozoa</taxon>
        <taxon>Mollusca</taxon>
        <taxon>Gastropoda</taxon>
        <taxon>Heterobranchia</taxon>
        <taxon>Euthyneura</taxon>
        <taxon>Panpulmonata</taxon>
        <taxon>Hygrophila</taxon>
        <taxon>Lymnaeoidea</taxon>
        <taxon>Planorbidae</taxon>
        <taxon>Biomphalaria</taxon>
    </lineage>
</organism>
<dbReference type="VEuPathDB" id="VectorBase:BGLAX_049100"/>
<dbReference type="KEGG" id="bgt:106054732"/>
<evidence type="ECO:0000256" key="5">
    <source>
        <dbReference type="SAM" id="SignalP"/>
    </source>
</evidence>
<evidence type="ECO:0000256" key="1">
    <source>
        <dbReference type="ARBA" id="ARBA00022737"/>
    </source>
</evidence>
<feature type="signal peptide" evidence="5">
    <location>
        <begin position="1"/>
        <end position="23"/>
    </location>
</feature>
<gene>
    <name evidence="7" type="primary">106054732</name>
    <name evidence="10" type="synonym">LOC106054732</name>
</gene>
<evidence type="ECO:0000313" key="9">
    <source>
        <dbReference type="Proteomes" id="UP001165740"/>
    </source>
</evidence>
<feature type="compositionally biased region" description="Polar residues" evidence="4">
    <location>
        <begin position="54"/>
        <end position="63"/>
    </location>
</feature>
<dbReference type="RefSeq" id="XP_055860248.1">
    <property type="nucleotide sequence ID" value="XM_056004273.1"/>
</dbReference>
<dbReference type="PANTHER" id="PTHR24251">
    <property type="entry name" value="OVOCHYMASE-RELATED"/>
    <property type="match status" value="1"/>
</dbReference>
<dbReference type="InterPro" id="IPR000859">
    <property type="entry name" value="CUB_dom"/>
</dbReference>
<evidence type="ECO:0000259" key="6">
    <source>
        <dbReference type="PROSITE" id="PS01180"/>
    </source>
</evidence>
<dbReference type="PROSITE" id="PS01180">
    <property type="entry name" value="CUB"/>
    <property type="match status" value="2"/>
</dbReference>
<comment type="caution">
    <text evidence="3">Lacks conserved residue(s) required for the propagation of feature annotation.</text>
</comment>